<accession>A0A1X7VR89</accession>
<dbReference type="EnsemblMetazoa" id="Aqu2.1.42871_001">
    <property type="protein sequence ID" value="Aqu2.1.42871_001"/>
    <property type="gene ID" value="Aqu2.1.42871"/>
</dbReference>
<organism evidence="2">
    <name type="scientific">Amphimedon queenslandica</name>
    <name type="common">Sponge</name>
    <dbReference type="NCBI Taxonomy" id="400682"/>
    <lineage>
        <taxon>Eukaryota</taxon>
        <taxon>Metazoa</taxon>
        <taxon>Porifera</taxon>
        <taxon>Demospongiae</taxon>
        <taxon>Heteroscleromorpha</taxon>
        <taxon>Haplosclerida</taxon>
        <taxon>Niphatidae</taxon>
        <taxon>Amphimedon</taxon>
    </lineage>
</organism>
<dbReference type="InParanoid" id="A0A1X7VR89"/>
<evidence type="ECO:0000313" key="2">
    <source>
        <dbReference type="EnsemblMetazoa" id="Aqu2.1.42871_001"/>
    </source>
</evidence>
<dbReference type="InterPro" id="IPR025476">
    <property type="entry name" value="Helitron_helicase-like"/>
</dbReference>
<evidence type="ECO:0000259" key="1">
    <source>
        <dbReference type="Pfam" id="PF14214"/>
    </source>
</evidence>
<name>A0A1X7VR89_AMPQE</name>
<proteinExistence type="predicted"/>
<protein>
    <recommendedName>
        <fullName evidence="1">Helitron helicase-like domain-containing protein</fullName>
    </recommendedName>
</protein>
<reference evidence="2" key="1">
    <citation type="submission" date="2017-05" db="UniProtKB">
        <authorList>
            <consortium name="EnsemblMetazoa"/>
        </authorList>
    </citation>
    <scope>IDENTIFICATION</scope>
</reference>
<dbReference type="Pfam" id="PF14214">
    <property type="entry name" value="Helitron_like_N"/>
    <property type="match status" value="1"/>
</dbReference>
<dbReference type="AlphaFoldDB" id="A0A1X7VR89"/>
<feature type="domain" description="Helitron helicase-like" evidence="1">
    <location>
        <begin position="38"/>
        <end position="94"/>
    </location>
</feature>
<sequence length="116" mass="13440">ENKQIEGAARNYIWRQKPSSNLTAREARNQAVISENIRNDKAYAFLKSVRGSPAYYQHTFYDLLAMVRQLGTPTWFFTFTAADMKWPDLISVIARQHGVTYTDEEISRLSFDDKSN</sequence>